<keyword evidence="16" id="KW-0739">Sodium transport</keyword>
<keyword evidence="12" id="KW-0406">Ion transport</keyword>
<evidence type="ECO:0000256" key="1">
    <source>
        <dbReference type="ARBA" id="ARBA00004401"/>
    </source>
</evidence>
<keyword evidence="3" id="KW-0813">Transport</keyword>
<proteinExistence type="inferred from homology"/>
<comment type="similarity">
    <text evidence="2">Belongs to the X(+)/potassium ATPases subunit beta family.</text>
</comment>
<dbReference type="Gene3D" id="2.60.40.1660">
    <property type="entry name" value="Na, k-atpase alpha subunit"/>
    <property type="match status" value="1"/>
</dbReference>
<dbReference type="GO" id="GO:0006883">
    <property type="term" value="P:intracellular sodium ion homeostasis"/>
    <property type="evidence" value="ECO:0007669"/>
    <property type="project" value="TreeGrafter"/>
</dbReference>
<dbReference type="PANTHER" id="PTHR11523:SF31">
    <property type="entry name" value="AT04468P-RELATED"/>
    <property type="match status" value="1"/>
</dbReference>
<evidence type="ECO:0000256" key="16">
    <source>
        <dbReference type="ARBA" id="ARBA00023201"/>
    </source>
</evidence>
<dbReference type="GO" id="GO:0036376">
    <property type="term" value="P:sodium ion export across plasma membrane"/>
    <property type="evidence" value="ECO:0007669"/>
    <property type="project" value="TreeGrafter"/>
</dbReference>
<dbReference type="EMBL" id="HBUF01341171">
    <property type="protein sequence ID" value="CAG6703714.1"/>
    <property type="molecule type" value="Transcribed_RNA"/>
</dbReference>
<dbReference type="InterPro" id="IPR000402">
    <property type="entry name" value="Na/K_ATPase_sub_beta"/>
</dbReference>
<dbReference type="GO" id="GO:0001671">
    <property type="term" value="F:ATPase activator activity"/>
    <property type="evidence" value="ECO:0007669"/>
    <property type="project" value="TreeGrafter"/>
</dbReference>
<dbReference type="GO" id="GO:0030007">
    <property type="term" value="P:intracellular potassium ion homeostasis"/>
    <property type="evidence" value="ECO:0007669"/>
    <property type="project" value="TreeGrafter"/>
</dbReference>
<keyword evidence="8" id="KW-0630">Potassium</keyword>
<feature type="transmembrane region" description="Helical" evidence="18">
    <location>
        <begin position="56"/>
        <end position="78"/>
    </location>
</feature>
<evidence type="ECO:0000256" key="12">
    <source>
        <dbReference type="ARBA" id="ARBA00023065"/>
    </source>
</evidence>
<dbReference type="EMBL" id="HBUF01341172">
    <property type="protein sequence ID" value="CAG6703717.1"/>
    <property type="molecule type" value="Transcribed_RNA"/>
</dbReference>
<dbReference type="EMBL" id="HBUF01566918">
    <property type="protein sequence ID" value="CAG6764886.1"/>
    <property type="molecule type" value="Transcribed_RNA"/>
</dbReference>
<evidence type="ECO:0000256" key="13">
    <source>
        <dbReference type="ARBA" id="ARBA00023136"/>
    </source>
</evidence>
<evidence type="ECO:0000256" key="2">
    <source>
        <dbReference type="ARBA" id="ARBA00005876"/>
    </source>
</evidence>
<evidence type="ECO:0000256" key="5">
    <source>
        <dbReference type="ARBA" id="ARBA00022538"/>
    </source>
</evidence>
<evidence type="ECO:0000256" key="14">
    <source>
        <dbReference type="ARBA" id="ARBA00023157"/>
    </source>
</evidence>
<reference evidence="19" key="1">
    <citation type="submission" date="2021-05" db="EMBL/GenBank/DDBJ databases">
        <authorList>
            <person name="Alioto T."/>
            <person name="Alioto T."/>
            <person name="Gomez Garrido J."/>
        </authorList>
    </citation>
    <scope>NUCLEOTIDE SEQUENCE</scope>
</reference>
<comment type="function">
    <text evidence="17">This is the non-catalytic component of the active enzyme, which catalyzes the hydrolysis of ATP coupled with the exchange of Na(+) and K(+) ions across the plasma membrane. The beta subunit regulates, through assembly of alpha/beta heterodimers, the number of sodium pumps transported to the plasma membrane.</text>
</comment>
<protein>
    <submittedName>
        <fullName evidence="19">Sodium/potassium-transporting ATPase subunit beta-2</fullName>
    </submittedName>
</protein>
<keyword evidence="11" id="KW-0915">Sodium</keyword>
<keyword evidence="13 18" id="KW-0472">Membrane</keyword>
<evidence type="ECO:0000313" key="19">
    <source>
        <dbReference type="EMBL" id="CAG6703714.1"/>
    </source>
</evidence>
<dbReference type="EMBL" id="HBUF01050172">
    <property type="protein sequence ID" value="CAG6621421.1"/>
    <property type="molecule type" value="Transcribed_RNA"/>
</dbReference>
<accession>A0A8D8XQP1</accession>
<dbReference type="AlphaFoldDB" id="A0A8D8XQP1"/>
<keyword evidence="5" id="KW-0633">Potassium transport</keyword>
<keyword evidence="15" id="KW-0325">Glycoprotein</keyword>
<dbReference type="Pfam" id="PF00287">
    <property type="entry name" value="Na_K-ATPase"/>
    <property type="match status" value="1"/>
</dbReference>
<evidence type="ECO:0000256" key="10">
    <source>
        <dbReference type="ARBA" id="ARBA00022989"/>
    </source>
</evidence>
<dbReference type="EMBL" id="HBUF01050174">
    <property type="protein sequence ID" value="CAG6621423.1"/>
    <property type="molecule type" value="Transcribed_RNA"/>
</dbReference>
<name>A0A8D8XQP1_9HEMI</name>
<keyword evidence="7 18" id="KW-0812">Transmembrane</keyword>
<keyword evidence="9" id="KW-0735">Signal-anchor</keyword>
<evidence type="ECO:0000256" key="17">
    <source>
        <dbReference type="ARBA" id="ARBA00025540"/>
    </source>
</evidence>
<evidence type="ECO:0000256" key="9">
    <source>
        <dbReference type="ARBA" id="ARBA00022968"/>
    </source>
</evidence>
<dbReference type="PANTHER" id="PTHR11523">
    <property type="entry name" value="SODIUM/POTASSIUM-DEPENDENT ATPASE BETA SUBUNIT"/>
    <property type="match status" value="1"/>
</dbReference>
<evidence type="ECO:0000256" key="11">
    <source>
        <dbReference type="ARBA" id="ARBA00023053"/>
    </source>
</evidence>
<evidence type="ECO:0000256" key="18">
    <source>
        <dbReference type="SAM" id="Phobius"/>
    </source>
</evidence>
<dbReference type="EMBL" id="HBUF01303957">
    <property type="protein sequence ID" value="CAG6691655.1"/>
    <property type="molecule type" value="Transcribed_RNA"/>
</dbReference>
<dbReference type="EMBL" id="HBUF01341174">
    <property type="protein sequence ID" value="CAG6703723.1"/>
    <property type="molecule type" value="Transcribed_RNA"/>
</dbReference>
<organism evidence="19">
    <name type="scientific">Cacopsylla melanoneura</name>
    <dbReference type="NCBI Taxonomy" id="428564"/>
    <lineage>
        <taxon>Eukaryota</taxon>
        <taxon>Metazoa</taxon>
        <taxon>Ecdysozoa</taxon>
        <taxon>Arthropoda</taxon>
        <taxon>Hexapoda</taxon>
        <taxon>Insecta</taxon>
        <taxon>Pterygota</taxon>
        <taxon>Neoptera</taxon>
        <taxon>Paraneoptera</taxon>
        <taxon>Hemiptera</taxon>
        <taxon>Sternorrhyncha</taxon>
        <taxon>Psylloidea</taxon>
        <taxon>Psyllidae</taxon>
        <taxon>Psyllinae</taxon>
        <taxon>Cacopsylla</taxon>
    </lineage>
</organism>
<sequence length="324" mass="37265">MPSTQKAPDANGLGYEWEYCQPKDDHTPWERFKLAIYNPSTHDVFGRSVKSWGGIFLFYVIFYSLLAIFFAICMKVLLSTLNPYSPRLQLEESIIGTNPGLGYRPMPEDPDHGALIWFDAKNHSNVKKWTRKIDDFLAVYNKPPRINQIKCDYDKKPPEGKVCAVDIKSGMGPCSAEESYGFLKQKPCVFIKLNKIIGWKPDFYRTIDELPERMPLDLKKHINQTALGDPLKMETVWVSCDGESPADVENIGKVEIYPRWGIPGYYYPYKNSEGYHSPVLAVHFTDPKLHTLINVECRAWAKNVIYKKSKKNREGSVHFEIMID</sequence>
<dbReference type="EMBL" id="HBUF01050173">
    <property type="protein sequence ID" value="CAG6621422.1"/>
    <property type="molecule type" value="Transcribed_RNA"/>
</dbReference>
<dbReference type="InterPro" id="IPR038702">
    <property type="entry name" value="Na/K_ATPase_sub_beta_sf"/>
</dbReference>
<evidence type="ECO:0000256" key="8">
    <source>
        <dbReference type="ARBA" id="ARBA00022958"/>
    </source>
</evidence>
<evidence type="ECO:0000256" key="15">
    <source>
        <dbReference type="ARBA" id="ARBA00023180"/>
    </source>
</evidence>
<dbReference type="FunFam" id="2.60.40.1660:FF:000004">
    <property type="entry name" value="sodium/potassium-transporting ATPase subunit beta-2"/>
    <property type="match status" value="1"/>
</dbReference>
<keyword evidence="10 18" id="KW-1133">Transmembrane helix</keyword>
<dbReference type="EMBL" id="HBUF01566919">
    <property type="protein sequence ID" value="CAG6764889.1"/>
    <property type="molecule type" value="Transcribed_RNA"/>
</dbReference>
<dbReference type="EMBL" id="HBUF01341173">
    <property type="protein sequence ID" value="CAG6703720.1"/>
    <property type="molecule type" value="Transcribed_RNA"/>
</dbReference>
<keyword evidence="6" id="KW-0740">Sodium/potassium transport</keyword>
<dbReference type="EMBL" id="HBUF01050171">
    <property type="protein sequence ID" value="CAG6621420.1"/>
    <property type="molecule type" value="Transcribed_RNA"/>
</dbReference>
<dbReference type="GO" id="GO:0005890">
    <property type="term" value="C:sodium:potassium-exchanging ATPase complex"/>
    <property type="evidence" value="ECO:0007669"/>
    <property type="project" value="InterPro"/>
</dbReference>
<evidence type="ECO:0000256" key="4">
    <source>
        <dbReference type="ARBA" id="ARBA00022475"/>
    </source>
</evidence>
<evidence type="ECO:0000256" key="3">
    <source>
        <dbReference type="ARBA" id="ARBA00022448"/>
    </source>
</evidence>
<dbReference type="GO" id="GO:1990573">
    <property type="term" value="P:potassium ion import across plasma membrane"/>
    <property type="evidence" value="ECO:0007669"/>
    <property type="project" value="TreeGrafter"/>
</dbReference>
<evidence type="ECO:0000256" key="7">
    <source>
        <dbReference type="ARBA" id="ARBA00022692"/>
    </source>
</evidence>
<keyword evidence="14" id="KW-1015">Disulfide bond</keyword>
<keyword evidence="4" id="KW-1003">Cell membrane</keyword>
<comment type="subcellular location">
    <subcellularLocation>
        <location evidence="1">Cell membrane</location>
        <topology evidence="1">Single-pass type II membrane protein</topology>
    </subcellularLocation>
</comment>
<evidence type="ECO:0000256" key="6">
    <source>
        <dbReference type="ARBA" id="ARBA00022607"/>
    </source>
</evidence>
<dbReference type="EMBL" id="HBUF01566917">
    <property type="protein sequence ID" value="CAG6764883.1"/>
    <property type="molecule type" value="Transcribed_RNA"/>
</dbReference>